<dbReference type="EMBL" id="JAMYWD010000009">
    <property type="protein sequence ID" value="KAJ4960462.1"/>
    <property type="molecule type" value="Genomic_DNA"/>
</dbReference>
<dbReference type="Proteomes" id="UP001141806">
    <property type="component" value="Unassembled WGS sequence"/>
</dbReference>
<proteinExistence type="predicted"/>
<organism evidence="3 4">
    <name type="scientific">Protea cynaroides</name>
    <dbReference type="NCBI Taxonomy" id="273540"/>
    <lineage>
        <taxon>Eukaryota</taxon>
        <taxon>Viridiplantae</taxon>
        <taxon>Streptophyta</taxon>
        <taxon>Embryophyta</taxon>
        <taxon>Tracheophyta</taxon>
        <taxon>Spermatophyta</taxon>
        <taxon>Magnoliopsida</taxon>
        <taxon>Proteales</taxon>
        <taxon>Proteaceae</taxon>
        <taxon>Protea</taxon>
    </lineage>
</organism>
<gene>
    <name evidence="3" type="ORF">NE237_020372</name>
</gene>
<keyword evidence="1" id="KW-0472">Membrane</keyword>
<dbReference type="InterPro" id="IPR026961">
    <property type="entry name" value="PGG_dom"/>
</dbReference>
<keyword evidence="1" id="KW-1133">Transmembrane helix</keyword>
<sequence>MDQNFYTLVEAAKSGDAESLYGLLGRDSSILDRNLEIVKLLVCDSGYFVRKVVKINMTNIRTKTAFDDTPILDGLVKVVTDQVQGEEKETKEKMQKILQSKGAKSAEDICCTLIKKKVSKRKRALDSGIKWLLVVPNFLSFKVDKDTSSEVCNVLLVIFILIVTATYTTGINPLGGLWPDDYNPSNDGSNNRRSIWLDHNSHSFWILMLCNYTGFLVSVVLVFDLTEIYPLRGPILLALFLMLITYGLLIHLLFLRTGPLTVLFDGMILTIPLPVALILSVTTANWIWEIKE</sequence>
<name>A0A9Q0HAE2_9MAGN</name>
<evidence type="ECO:0000313" key="3">
    <source>
        <dbReference type="EMBL" id="KAJ4960462.1"/>
    </source>
</evidence>
<feature type="transmembrane region" description="Helical" evidence="1">
    <location>
        <begin position="267"/>
        <end position="288"/>
    </location>
</feature>
<dbReference type="AlphaFoldDB" id="A0A9Q0HAE2"/>
<comment type="caution">
    <text evidence="3">The sequence shown here is derived from an EMBL/GenBank/DDBJ whole genome shotgun (WGS) entry which is preliminary data.</text>
</comment>
<keyword evidence="4" id="KW-1185">Reference proteome</keyword>
<feature type="transmembrane region" description="Helical" evidence="1">
    <location>
        <begin position="235"/>
        <end position="255"/>
    </location>
</feature>
<evidence type="ECO:0000313" key="4">
    <source>
        <dbReference type="Proteomes" id="UP001141806"/>
    </source>
</evidence>
<dbReference type="Pfam" id="PF13962">
    <property type="entry name" value="PGG"/>
    <property type="match status" value="1"/>
</dbReference>
<reference evidence="3" key="1">
    <citation type="journal article" date="2023" name="Plant J.">
        <title>The genome of the king protea, Protea cynaroides.</title>
        <authorList>
            <person name="Chang J."/>
            <person name="Duong T.A."/>
            <person name="Schoeman C."/>
            <person name="Ma X."/>
            <person name="Roodt D."/>
            <person name="Barker N."/>
            <person name="Li Z."/>
            <person name="Van de Peer Y."/>
            <person name="Mizrachi E."/>
        </authorList>
    </citation>
    <scope>NUCLEOTIDE SEQUENCE</scope>
    <source>
        <tissue evidence="3">Young leaves</tissue>
    </source>
</reference>
<feature type="domain" description="PGG" evidence="2">
    <location>
        <begin position="150"/>
        <end position="226"/>
    </location>
</feature>
<keyword evidence="1" id="KW-0812">Transmembrane</keyword>
<evidence type="ECO:0000256" key="1">
    <source>
        <dbReference type="SAM" id="Phobius"/>
    </source>
</evidence>
<accession>A0A9Q0HAE2</accession>
<feature type="transmembrane region" description="Helical" evidence="1">
    <location>
        <begin position="151"/>
        <end position="171"/>
    </location>
</feature>
<feature type="transmembrane region" description="Helical" evidence="1">
    <location>
        <begin position="204"/>
        <end position="223"/>
    </location>
</feature>
<protein>
    <recommendedName>
        <fullName evidence="2">PGG domain-containing protein</fullName>
    </recommendedName>
</protein>
<dbReference type="OrthoDB" id="680066at2759"/>
<evidence type="ECO:0000259" key="2">
    <source>
        <dbReference type="Pfam" id="PF13962"/>
    </source>
</evidence>